<feature type="non-terminal residue" evidence="1">
    <location>
        <position position="107"/>
    </location>
</feature>
<keyword evidence="2" id="KW-1185">Reference proteome</keyword>
<dbReference type="Proteomes" id="UP001140234">
    <property type="component" value="Unassembled WGS sequence"/>
</dbReference>
<proteinExistence type="predicted"/>
<sequence>MADTTTVACIVAAVAAAGIAYVLLKPCGGCCPVRAACAGPVLHPTEYRRFRLIEKEQVSGNTARYRFGLPSASAVLGLPIGRHIQLMVEVDGKQVARSYTPTSTDSD</sequence>
<name>A0ACC1K2V0_9FUNG</name>
<gene>
    <name evidence="1" type="primary">CBR1</name>
    <name evidence="1" type="ORF">IWQ57_001745</name>
</gene>
<protein>
    <submittedName>
        <fullName evidence="1">NADH-cytochrome b5 reductase</fullName>
        <ecNumber evidence="1">1.6.2.2</ecNumber>
    </submittedName>
</protein>
<comment type="caution">
    <text evidence="1">The sequence shown here is derived from an EMBL/GenBank/DDBJ whole genome shotgun (WGS) entry which is preliminary data.</text>
</comment>
<evidence type="ECO:0000313" key="1">
    <source>
        <dbReference type="EMBL" id="KAJ2772493.1"/>
    </source>
</evidence>
<keyword evidence="1" id="KW-0560">Oxidoreductase</keyword>
<reference evidence="1" key="1">
    <citation type="submission" date="2022-07" db="EMBL/GenBank/DDBJ databases">
        <title>Phylogenomic reconstructions and comparative analyses of Kickxellomycotina fungi.</title>
        <authorList>
            <person name="Reynolds N.K."/>
            <person name="Stajich J.E."/>
            <person name="Barry K."/>
            <person name="Grigoriev I.V."/>
            <person name="Crous P."/>
            <person name="Smith M.E."/>
        </authorList>
    </citation>
    <scope>NUCLEOTIDE SEQUENCE</scope>
    <source>
        <strain evidence="1">CBS 109366</strain>
    </source>
</reference>
<organism evidence="1 2">
    <name type="scientific">Coemansia nantahalensis</name>
    <dbReference type="NCBI Taxonomy" id="2789366"/>
    <lineage>
        <taxon>Eukaryota</taxon>
        <taxon>Fungi</taxon>
        <taxon>Fungi incertae sedis</taxon>
        <taxon>Zoopagomycota</taxon>
        <taxon>Kickxellomycotina</taxon>
        <taxon>Kickxellomycetes</taxon>
        <taxon>Kickxellales</taxon>
        <taxon>Kickxellaceae</taxon>
        <taxon>Coemansia</taxon>
    </lineage>
</organism>
<dbReference type="EMBL" id="JANBUJ010000363">
    <property type="protein sequence ID" value="KAJ2772493.1"/>
    <property type="molecule type" value="Genomic_DNA"/>
</dbReference>
<evidence type="ECO:0000313" key="2">
    <source>
        <dbReference type="Proteomes" id="UP001140234"/>
    </source>
</evidence>
<dbReference type="EC" id="1.6.2.2" evidence="1"/>
<accession>A0ACC1K2V0</accession>